<name>A0A8J8Y268_ORYSJ</name>
<feature type="region of interest" description="Disordered" evidence="1">
    <location>
        <begin position="53"/>
        <end position="77"/>
    </location>
</feature>
<evidence type="ECO:0000313" key="2">
    <source>
        <dbReference type="EMBL" id="EEE69223.1"/>
    </source>
</evidence>
<feature type="compositionally biased region" description="Basic and acidic residues" evidence="1">
    <location>
        <begin position="59"/>
        <end position="69"/>
    </location>
</feature>
<dbReference type="EMBL" id="CM000146">
    <property type="protein sequence ID" value="EEE69223.1"/>
    <property type="molecule type" value="Genomic_DNA"/>
</dbReference>
<reference evidence="2" key="1">
    <citation type="journal article" date="2005" name="PLoS Biol.">
        <title>The genomes of Oryza sativa: a history of duplications.</title>
        <authorList>
            <person name="Yu J."/>
            <person name="Wang J."/>
            <person name="Lin W."/>
            <person name="Li S."/>
            <person name="Li H."/>
            <person name="Zhou J."/>
            <person name="Ni P."/>
            <person name="Dong W."/>
            <person name="Hu S."/>
            <person name="Zeng C."/>
            <person name="Zhang J."/>
            <person name="Zhang Y."/>
            <person name="Li R."/>
            <person name="Xu Z."/>
            <person name="Li S."/>
            <person name="Li X."/>
            <person name="Zheng H."/>
            <person name="Cong L."/>
            <person name="Lin L."/>
            <person name="Yin J."/>
            <person name="Geng J."/>
            <person name="Li G."/>
            <person name="Shi J."/>
            <person name="Liu J."/>
            <person name="Lv H."/>
            <person name="Li J."/>
            <person name="Wang J."/>
            <person name="Deng Y."/>
            <person name="Ran L."/>
            <person name="Shi X."/>
            <person name="Wang X."/>
            <person name="Wu Q."/>
            <person name="Li C."/>
            <person name="Ren X."/>
            <person name="Wang J."/>
            <person name="Wang X."/>
            <person name="Li D."/>
            <person name="Liu D."/>
            <person name="Zhang X."/>
            <person name="Ji Z."/>
            <person name="Zhao W."/>
            <person name="Sun Y."/>
            <person name="Zhang Z."/>
            <person name="Bao J."/>
            <person name="Han Y."/>
            <person name="Dong L."/>
            <person name="Ji J."/>
            <person name="Chen P."/>
            <person name="Wu S."/>
            <person name="Liu J."/>
            <person name="Xiao Y."/>
            <person name="Bu D."/>
            <person name="Tan J."/>
            <person name="Yang L."/>
            <person name="Ye C."/>
            <person name="Zhang J."/>
            <person name="Xu J."/>
            <person name="Zhou Y."/>
            <person name="Yu Y."/>
            <person name="Zhang B."/>
            <person name="Zhuang S."/>
            <person name="Wei H."/>
            <person name="Liu B."/>
            <person name="Lei M."/>
            <person name="Yu H."/>
            <person name="Li Y."/>
            <person name="Xu H."/>
            <person name="Wei S."/>
            <person name="He X."/>
            <person name="Fang L."/>
            <person name="Zhang Z."/>
            <person name="Zhang Y."/>
            <person name="Huang X."/>
            <person name="Su Z."/>
            <person name="Tong W."/>
            <person name="Li J."/>
            <person name="Tong Z."/>
            <person name="Li S."/>
            <person name="Ye J."/>
            <person name="Wang L."/>
            <person name="Fang L."/>
            <person name="Lei T."/>
            <person name="Chen C."/>
            <person name="Chen H."/>
            <person name="Xu Z."/>
            <person name="Li H."/>
            <person name="Huang H."/>
            <person name="Zhang F."/>
            <person name="Xu H."/>
            <person name="Li N."/>
            <person name="Zhao C."/>
            <person name="Li S."/>
            <person name="Dong L."/>
            <person name="Huang Y."/>
            <person name="Li L."/>
            <person name="Xi Y."/>
            <person name="Qi Q."/>
            <person name="Li W."/>
            <person name="Zhang B."/>
            <person name="Hu W."/>
            <person name="Zhang Y."/>
            <person name="Tian X."/>
            <person name="Jiao Y."/>
            <person name="Liang X."/>
            <person name="Jin J."/>
            <person name="Gao L."/>
            <person name="Zheng W."/>
            <person name="Hao B."/>
            <person name="Liu S."/>
            <person name="Wang W."/>
            <person name="Yuan L."/>
            <person name="Cao M."/>
            <person name="McDermott J."/>
            <person name="Samudrala R."/>
            <person name="Wang J."/>
            <person name="Wong G.K."/>
            <person name="Yang H."/>
        </authorList>
    </citation>
    <scope>NUCLEOTIDE SEQUENCE [LARGE SCALE GENOMIC DNA]</scope>
</reference>
<dbReference type="Proteomes" id="UP000007752">
    <property type="component" value="Chromosome 9"/>
</dbReference>
<proteinExistence type="predicted"/>
<gene>
    <name evidence="2" type="ORF">OsJ_28446</name>
</gene>
<sequence>MEPITVTVVRTDRDAAVKQSHSPPPPVPAAMMTGEGNKLVFLDNAPEAVRPRHATVRGQGDRQGRHGDDVTTPAPTR</sequence>
<accession>A0A8J8Y268</accession>
<evidence type="ECO:0000256" key="1">
    <source>
        <dbReference type="SAM" id="MobiDB-lite"/>
    </source>
</evidence>
<organism evidence="2">
    <name type="scientific">Oryza sativa subsp. japonica</name>
    <name type="common">Rice</name>
    <dbReference type="NCBI Taxonomy" id="39947"/>
    <lineage>
        <taxon>Eukaryota</taxon>
        <taxon>Viridiplantae</taxon>
        <taxon>Streptophyta</taxon>
        <taxon>Embryophyta</taxon>
        <taxon>Tracheophyta</taxon>
        <taxon>Spermatophyta</taxon>
        <taxon>Magnoliopsida</taxon>
        <taxon>Liliopsida</taxon>
        <taxon>Poales</taxon>
        <taxon>Poaceae</taxon>
        <taxon>BOP clade</taxon>
        <taxon>Oryzoideae</taxon>
        <taxon>Oryzeae</taxon>
        <taxon>Oryzinae</taxon>
        <taxon>Oryza</taxon>
        <taxon>Oryza sativa</taxon>
    </lineage>
</organism>
<dbReference type="AlphaFoldDB" id="A0A8J8Y268"/>
<reference evidence="2" key="2">
    <citation type="submission" date="2008-12" db="EMBL/GenBank/DDBJ databases">
        <title>Improved gene annotation of the rice (Oryza sativa) genomes.</title>
        <authorList>
            <person name="Wang J."/>
            <person name="Li R."/>
            <person name="Fan W."/>
            <person name="Huang Q."/>
            <person name="Zhang J."/>
            <person name="Zhou Y."/>
            <person name="Hu Y."/>
            <person name="Zi S."/>
            <person name="Li J."/>
            <person name="Ni P."/>
            <person name="Zheng H."/>
            <person name="Zhang Y."/>
            <person name="Zhao M."/>
            <person name="Hao Q."/>
            <person name="McDermott J."/>
            <person name="Samudrala R."/>
            <person name="Kristiansen K."/>
            <person name="Wong G.K.-S."/>
        </authorList>
    </citation>
    <scope>NUCLEOTIDE SEQUENCE</scope>
</reference>
<protein>
    <submittedName>
        <fullName evidence="2">Uncharacterized protein</fullName>
    </submittedName>
</protein>